<sequence>MPSDRKRLRVHRDACLFSPSQLSPEFFQSNLCLNRQVKQTPRVKMVQHVMPTIPWVVFGFVEPAALAYACFVAFKDPHEYLRALGPTPEAYKPDDASVAAILSLGNVFLLIAVAQFLCCHVSSESRIARSYVLLLVLADYGHIWATYKGIGYDLFMNPLAWNDTTTGNIGASAILNAMRIAYLLGLFGKDNEIKGGKDVAKKVE</sequence>
<evidence type="ECO:0000256" key="1">
    <source>
        <dbReference type="SAM" id="Phobius"/>
    </source>
</evidence>
<organism evidence="3 4">
    <name type="scientific">Orbilia blumenaviensis</name>
    <dbReference type="NCBI Taxonomy" id="1796055"/>
    <lineage>
        <taxon>Eukaryota</taxon>
        <taxon>Fungi</taxon>
        <taxon>Dikarya</taxon>
        <taxon>Ascomycota</taxon>
        <taxon>Pezizomycotina</taxon>
        <taxon>Orbiliomycetes</taxon>
        <taxon>Orbiliales</taxon>
        <taxon>Orbiliaceae</taxon>
        <taxon>Orbilia</taxon>
    </lineage>
</organism>
<feature type="transmembrane region" description="Helical" evidence="1">
    <location>
        <begin position="52"/>
        <end position="74"/>
    </location>
</feature>
<feature type="domain" description="DUF7704" evidence="2">
    <location>
        <begin position="48"/>
        <end position="189"/>
    </location>
</feature>
<accession>A0AAV9USI0</accession>
<evidence type="ECO:0000313" key="4">
    <source>
        <dbReference type="Proteomes" id="UP001373714"/>
    </source>
</evidence>
<dbReference type="AlphaFoldDB" id="A0AAV9USI0"/>
<dbReference type="Pfam" id="PF24803">
    <property type="entry name" value="DUF7704"/>
    <property type="match status" value="1"/>
</dbReference>
<dbReference type="PANTHER" id="PTHR37019:SF2">
    <property type="entry name" value="EXPERA DOMAIN-CONTAINING PROTEIN"/>
    <property type="match status" value="1"/>
</dbReference>
<evidence type="ECO:0000313" key="3">
    <source>
        <dbReference type="EMBL" id="KAK6346304.1"/>
    </source>
</evidence>
<keyword evidence="1" id="KW-0812">Transmembrane</keyword>
<dbReference type="Proteomes" id="UP001373714">
    <property type="component" value="Unassembled WGS sequence"/>
</dbReference>
<keyword evidence="1" id="KW-0472">Membrane</keyword>
<evidence type="ECO:0000259" key="2">
    <source>
        <dbReference type="Pfam" id="PF24803"/>
    </source>
</evidence>
<protein>
    <recommendedName>
        <fullName evidence="2">DUF7704 domain-containing protein</fullName>
    </recommendedName>
</protein>
<dbReference type="InterPro" id="IPR056121">
    <property type="entry name" value="DUF7704"/>
</dbReference>
<proteinExistence type="predicted"/>
<feature type="transmembrane region" description="Helical" evidence="1">
    <location>
        <begin position="167"/>
        <end position="187"/>
    </location>
</feature>
<dbReference type="EMBL" id="JAVHNS010000008">
    <property type="protein sequence ID" value="KAK6346304.1"/>
    <property type="molecule type" value="Genomic_DNA"/>
</dbReference>
<reference evidence="3 4" key="1">
    <citation type="submission" date="2019-10" db="EMBL/GenBank/DDBJ databases">
        <authorList>
            <person name="Palmer J.M."/>
        </authorList>
    </citation>
    <scope>NUCLEOTIDE SEQUENCE [LARGE SCALE GENOMIC DNA]</scope>
    <source>
        <strain evidence="3 4">TWF730</strain>
    </source>
</reference>
<feature type="transmembrane region" description="Helical" evidence="1">
    <location>
        <begin position="130"/>
        <end position="147"/>
    </location>
</feature>
<name>A0AAV9USI0_9PEZI</name>
<feature type="transmembrane region" description="Helical" evidence="1">
    <location>
        <begin position="96"/>
        <end position="118"/>
    </location>
</feature>
<gene>
    <name evidence="3" type="ORF">TWF730_010633</name>
</gene>
<dbReference type="PANTHER" id="PTHR37019">
    <property type="entry name" value="CHROMOSOME 1, WHOLE GENOME SHOTGUN SEQUENCE"/>
    <property type="match status" value="1"/>
</dbReference>
<comment type="caution">
    <text evidence="3">The sequence shown here is derived from an EMBL/GenBank/DDBJ whole genome shotgun (WGS) entry which is preliminary data.</text>
</comment>
<keyword evidence="4" id="KW-1185">Reference proteome</keyword>
<keyword evidence="1" id="KW-1133">Transmembrane helix</keyword>